<dbReference type="InterPro" id="IPR046667">
    <property type="entry name" value="DUF6537"/>
</dbReference>
<dbReference type="SUPFAM" id="SSF53323">
    <property type="entry name" value="Pyruvate-ferredoxin oxidoreductase, PFOR, domain III"/>
    <property type="match status" value="1"/>
</dbReference>
<gene>
    <name evidence="10" type="ORF">IQ22_03058</name>
</gene>
<protein>
    <submittedName>
        <fullName evidence="10">Indolepyruvate ferredoxin oxidoreductase</fullName>
    </submittedName>
</protein>
<evidence type="ECO:0000256" key="2">
    <source>
        <dbReference type="ARBA" id="ARBA00022485"/>
    </source>
</evidence>
<dbReference type="RefSeq" id="WP_145143387.1">
    <property type="nucleotide sequence ID" value="NZ_VLKY01000010.1"/>
</dbReference>
<evidence type="ECO:0000256" key="5">
    <source>
        <dbReference type="ARBA" id="ARBA00023004"/>
    </source>
</evidence>
<keyword evidence="4" id="KW-0560">Oxidoreductase</keyword>
<dbReference type="GO" id="GO:0051539">
    <property type="term" value="F:4 iron, 4 sulfur cluster binding"/>
    <property type="evidence" value="ECO:0007669"/>
    <property type="project" value="UniProtKB-KW"/>
</dbReference>
<dbReference type="SUPFAM" id="SSF52518">
    <property type="entry name" value="Thiamin diphosphate-binding fold (THDP-binding)"/>
    <property type="match status" value="2"/>
</dbReference>
<reference evidence="10 11" key="1">
    <citation type="journal article" date="2015" name="Stand. Genomic Sci.">
        <title>Genomic Encyclopedia of Bacterial and Archaeal Type Strains, Phase III: the genomes of soil and plant-associated and newly described type strains.</title>
        <authorList>
            <person name="Whitman W.B."/>
            <person name="Woyke T."/>
            <person name="Klenk H.P."/>
            <person name="Zhou Y."/>
            <person name="Lilburn T.G."/>
            <person name="Beck B.J."/>
            <person name="De Vos P."/>
            <person name="Vandamme P."/>
            <person name="Eisen J.A."/>
            <person name="Garrity G."/>
            <person name="Hugenholtz P."/>
            <person name="Kyrpides N.C."/>
        </authorList>
    </citation>
    <scope>NUCLEOTIDE SEQUENCE [LARGE SCALE GENOMIC DNA]</scope>
    <source>
        <strain evidence="10 11">CGMCC 1.6858</strain>
    </source>
</reference>
<evidence type="ECO:0000259" key="8">
    <source>
        <dbReference type="Pfam" id="PF02775"/>
    </source>
</evidence>
<dbReference type="InterPro" id="IPR019752">
    <property type="entry name" value="Pyrv/ketoisovalerate_OxRed_cat"/>
</dbReference>
<keyword evidence="11" id="KW-1185">Reference proteome</keyword>
<dbReference type="NCBIfam" id="NF009588">
    <property type="entry name" value="PRK13029.1"/>
    <property type="match status" value="1"/>
</dbReference>
<name>A0A562Q7E4_9PSED</name>
<dbReference type="InterPro" id="IPR029061">
    <property type="entry name" value="THDP-binding"/>
</dbReference>
<keyword evidence="10" id="KW-0670">Pyruvate</keyword>
<keyword evidence="5" id="KW-0408">Iron</keyword>
<dbReference type="Proteomes" id="UP000316905">
    <property type="component" value="Unassembled WGS sequence"/>
</dbReference>
<dbReference type="GO" id="GO:0044281">
    <property type="term" value="P:small molecule metabolic process"/>
    <property type="evidence" value="ECO:0007669"/>
    <property type="project" value="UniProtKB-ARBA"/>
</dbReference>
<dbReference type="Pfam" id="PF01558">
    <property type="entry name" value="POR"/>
    <property type="match status" value="1"/>
</dbReference>
<evidence type="ECO:0000256" key="3">
    <source>
        <dbReference type="ARBA" id="ARBA00022982"/>
    </source>
</evidence>
<dbReference type="CDD" id="cd02008">
    <property type="entry name" value="TPP_IOR_alpha"/>
    <property type="match status" value="1"/>
</dbReference>
<dbReference type="CDD" id="cd07034">
    <property type="entry name" value="TPP_PYR_PFOR_IOR-alpha_like"/>
    <property type="match status" value="1"/>
</dbReference>
<keyword evidence="2" id="KW-0479">Metal-binding</keyword>
<dbReference type="NCBIfam" id="NF009589">
    <property type="entry name" value="PRK13030.1"/>
    <property type="match status" value="1"/>
</dbReference>
<dbReference type="AlphaFoldDB" id="A0A562Q7E4"/>
<keyword evidence="2" id="KW-0004">4Fe-4S</keyword>
<accession>A0A562Q7E4</accession>
<dbReference type="InterPro" id="IPR011766">
    <property type="entry name" value="TPP_enzyme_TPP-bd"/>
</dbReference>
<dbReference type="EMBL" id="VLKY01000010">
    <property type="protein sequence ID" value="TWI52682.1"/>
    <property type="molecule type" value="Genomic_DNA"/>
</dbReference>
<dbReference type="Gene3D" id="3.40.920.10">
    <property type="entry name" value="Pyruvate-ferredoxin oxidoreductase, PFOR, domain III"/>
    <property type="match status" value="1"/>
</dbReference>
<dbReference type="PANTHER" id="PTHR48084">
    <property type="entry name" value="2-OXOGLUTARATE OXIDOREDUCTASE SUBUNIT KORB-RELATED"/>
    <property type="match status" value="1"/>
</dbReference>
<keyword evidence="1" id="KW-0813">Transport</keyword>
<evidence type="ECO:0000313" key="10">
    <source>
        <dbReference type="EMBL" id="TWI52682.1"/>
    </source>
</evidence>
<proteinExistence type="predicted"/>
<dbReference type="GO" id="GO:0016625">
    <property type="term" value="F:oxidoreductase activity, acting on the aldehyde or oxo group of donors, iron-sulfur protein as acceptor"/>
    <property type="evidence" value="ECO:0007669"/>
    <property type="project" value="UniProtKB-ARBA"/>
</dbReference>
<evidence type="ECO:0000256" key="6">
    <source>
        <dbReference type="ARBA" id="ARBA00023014"/>
    </source>
</evidence>
<feature type="domain" description="DUF6537" evidence="9">
    <location>
        <begin position="961"/>
        <end position="1160"/>
    </location>
</feature>
<keyword evidence="3" id="KW-0249">Electron transport</keyword>
<evidence type="ECO:0000259" key="7">
    <source>
        <dbReference type="Pfam" id="PF01558"/>
    </source>
</evidence>
<dbReference type="InterPro" id="IPR002869">
    <property type="entry name" value="Pyrv_flavodox_OxRed_cen"/>
</dbReference>
<evidence type="ECO:0000259" key="9">
    <source>
        <dbReference type="Pfam" id="PF20169"/>
    </source>
</evidence>
<dbReference type="Pfam" id="PF02775">
    <property type="entry name" value="TPP_enzyme_C"/>
    <property type="match status" value="1"/>
</dbReference>
<dbReference type="Pfam" id="PF20169">
    <property type="entry name" value="DUF6537"/>
    <property type="match status" value="1"/>
</dbReference>
<evidence type="ECO:0000313" key="11">
    <source>
        <dbReference type="Proteomes" id="UP000316905"/>
    </source>
</evidence>
<dbReference type="GO" id="GO:0030976">
    <property type="term" value="F:thiamine pyrophosphate binding"/>
    <property type="evidence" value="ECO:0007669"/>
    <property type="project" value="InterPro"/>
</dbReference>
<dbReference type="Gene3D" id="3.40.50.970">
    <property type="match status" value="2"/>
</dbReference>
<organism evidence="10 11">
    <name type="scientific">Pseudomonas duriflava</name>
    <dbReference type="NCBI Taxonomy" id="459528"/>
    <lineage>
        <taxon>Bacteria</taxon>
        <taxon>Pseudomonadati</taxon>
        <taxon>Pseudomonadota</taxon>
        <taxon>Gammaproteobacteria</taxon>
        <taxon>Pseudomonadales</taxon>
        <taxon>Pseudomonadaceae</taxon>
        <taxon>Pseudomonas</taxon>
    </lineage>
</organism>
<dbReference type="SUPFAM" id="SSF52922">
    <property type="entry name" value="TK C-terminal domain-like"/>
    <property type="match status" value="1"/>
</dbReference>
<feature type="domain" description="Thiamine pyrophosphate enzyme TPP-binding" evidence="8">
    <location>
        <begin position="458"/>
        <end position="548"/>
    </location>
</feature>
<sequence>MSAANKTLDEKYTLESGRILLTGIQALVRLPLMQRQRDLAAGHNTAGFISGYRGSPLGGLDQALWKAQRHLKDNHIVFQSGLNEDLAATAVWGSQQVNLFQGAQYDGVFGLWYGKGPGVDRCGDVFRHANAAGSSRFGGVLVIAGDDHGARSSTLPHQTEHIFKAVMMPVLSPSGVQEYLDFGLHGWAMSRYSGCWVAMKAISETVESSAVVDIDPLRVQPRVPDYQLPADGLNIRWPDPPLVQEKRLLEHKLYAALAYARANGLDRITHDSTNARIGIITSGKSYLEVCQALKILGIDEAMAEQIGLRIYKVGMVWPLEAEGVRHFAEGLEEIIVVEEKRQLIEYQLKEELYNWREDVRPRIVGKFDDKGEWSLPHTDWLLPATSDLTPAQIARALAKRVLQRQSNGLLQMRLAVLDAQLAAKGGLVTKMARMPHYCPGCPHNTSTQLPEGSRALAGIGCHYMATWIYPEHTQTFSQMGGEGVAWVGQAPFTQTKHVFANLGDGTYFHSGLLAIRAAVAAKVPITYKILYNDAVAMTGGQPVDGTLSVPQISQQLRAEGIERIVVITDDPDKYKAITNLAENVPVKHRDELDKVQRELREYPGVSAIIYDQTCAAEKRRRRKRGTYPDPARRVVINEAVCENCGDCSSKSNCMSVSSVETEFGRKREIDQSSCNKDFSCLSGFCPSFVTVEGGRLRKAAALADAPSDTWDLPEPVLASASEPYSILVTGVGGTGVVTIGALLSMAAYLENKGVLTLDMAGLAQKGGAVWSHVRIANHQEQLFAPHIAEGEVNLLLGGDLIVSANTDTLDKLRQGVTNALINSHESVTSHFVRTFAHQAASGDLTSNPDPQFQTQAMAAQLADTVGVDRTLFLDASRMATALMGDSIATNTFMMGVAYQKGWLPVSQDSLFQAIEMNGTAVDLNKKAFIWGRRAAVDQARVEQKVKEGSVVTASHQLSKTLEEVILRRVDDLTAYQNTAYAERYLDRIEKIKAADAALMGKPGELSDVVARAYYKALAIKDEYEVARLYTDGDFQRKIASMFEGDYTLNFHLAPPIFNKSKADEDPKKQQFGPWMMKGFGVLARLKGIRNTWLDPFARTEDRKRELRTLREYEANLDEILQLLTPDNYSLAVELAKLPLDIRGFGPVQERYLATAERKRAELLARLRQQASFVDAATEVQEALQRTRTTQL</sequence>
<evidence type="ECO:0000256" key="1">
    <source>
        <dbReference type="ARBA" id="ARBA00022448"/>
    </source>
</evidence>
<dbReference type="OrthoDB" id="9803617at2"/>
<dbReference type="InterPro" id="IPR009014">
    <property type="entry name" value="Transketo_C/PFOR_II"/>
</dbReference>
<dbReference type="GO" id="GO:0045333">
    <property type="term" value="P:cellular respiration"/>
    <property type="evidence" value="ECO:0007669"/>
    <property type="project" value="UniProtKB-ARBA"/>
</dbReference>
<dbReference type="InterPro" id="IPR051457">
    <property type="entry name" value="2-oxoacid:Fd_oxidoreductase"/>
</dbReference>
<feature type="domain" description="Pyruvate/ketoisovalerate oxidoreductase catalytic" evidence="7">
    <location>
        <begin position="732"/>
        <end position="931"/>
    </location>
</feature>
<comment type="caution">
    <text evidence="10">The sequence shown here is derived from an EMBL/GenBank/DDBJ whole genome shotgun (WGS) entry which is preliminary data.</text>
</comment>
<dbReference type="PANTHER" id="PTHR48084:SF3">
    <property type="entry name" value="SUBUNIT OF PYRUVATE:FLAVODOXIN OXIDOREDUCTASE"/>
    <property type="match status" value="1"/>
</dbReference>
<evidence type="ECO:0000256" key="4">
    <source>
        <dbReference type="ARBA" id="ARBA00023002"/>
    </source>
</evidence>
<keyword evidence="6" id="KW-0411">Iron-sulfur</keyword>
<dbReference type="InterPro" id="IPR002880">
    <property type="entry name" value="Pyrv_Fd/Flavodoxin_OxRdtase_N"/>
</dbReference>